<proteinExistence type="predicted"/>
<dbReference type="EMBL" id="AZIM01001925">
    <property type="protein sequence ID" value="ETE65304.1"/>
    <property type="molecule type" value="Genomic_DNA"/>
</dbReference>
<evidence type="ECO:0000313" key="2">
    <source>
        <dbReference type="EMBL" id="ETE65304.1"/>
    </source>
</evidence>
<feature type="non-terminal residue" evidence="2">
    <location>
        <position position="1"/>
    </location>
</feature>
<organism evidence="2 3">
    <name type="scientific">Ophiophagus hannah</name>
    <name type="common">King cobra</name>
    <name type="synonym">Naja hannah</name>
    <dbReference type="NCBI Taxonomy" id="8665"/>
    <lineage>
        <taxon>Eukaryota</taxon>
        <taxon>Metazoa</taxon>
        <taxon>Chordata</taxon>
        <taxon>Craniata</taxon>
        <taxon>Vertebrata</taxon>
        <taxon>Euteleostomi</taxon>
        <taxon>Lepidosauria</taxon>
        <taxon>Squamata</taxon>
        <taxon>Bifurcata</taxon>
        <taxon>Unidentata</taxon>
        <taxon>Episquamata</taxon>
        <taxon>Toxicofera</taxon>
        <taxon>Serpentes</taxon>
        <taxon>Colubroidea</taxon>
        <taxon>Elapidae</taxon>
        <taxon>Elapinae</taxon>
        <taxon>Ophiophagus</taxon>
    </lineage>
</organism>
<reference evidence="2 3" key="1">
    <citation type="journal article" date="2013" name="Proc. Natl. Acad. Sci. U.S.A.">
        <title>The king cobra genome reveals dynamic gene evolution and adaptation in the snake venom system.</title>
        <authorList>
            <person name="Vonk F.J."/>
            <person name="Casewell N.R."/>
            <person name="Henkel C.V."/>
            <person name="Heimberg A.M."/>
            <person name="Jansen H.J."/>
            <person name="McCleary R.J."/>
            <person name="Kerkkamp H.M."/>
            <person name="Vos R.A."/>
            <person name="Guerreiro I."/>
            <person name="Calvete J.J."/>
            <person name="Wuster W."/>
            <person name="Woods A.E."/>
            <person name="Logan J.M."/>
            <person name="Harrison R.A."/>
            <person name="Castoe T.A."/>
            <person name="de Koning A.P."/>
            <person name="Pollock D.D."/>
            <person name="Yandell M."/>
            <person name="Calderon D."/>
            <person name="Renjifo C."/>
            <person name="Currier R.B."/>
            <person name="Salgado D."/>
            <person name="Pla D."/>
            <person name="Sanz L."/>
            <person name="Hyder A.S."/>
            <person name="Ribeiro J.M."/>
            <person name="Arntzen J.W."/>
            <person name="van den Thillart G.E."/>
            <person name="Boetzer M."/>
            <person name="Pirovano W."/>
            <person name="Dirks R.P."/>
            <person name="Spaink H.P."/>
            <person name="Duboule D."/>
            <person name="McGlinn E."/>
            <person name="Kini R.M."/>
            <person name="Richardson M.K."/>
        </authorList>
    </citation>
    <scope>NUCLEOTIDE SEQUENCE</scope>
    <source>
        <tissue evidence="2">Blood</tissue>
    </source>
</reference>
<feature type="compositionally biased region" description="Polar residues" evidence="1">
    <location>
        <begin position="20"/>
        <end position="29"/>
    </location>
</feature>
<keyword evidence="3" id="KW-1185">Reference proteome</keyword>
<comment type="caution">
    <text evidence="2">The sequence shown here is derived from an EMBL/GenBank/DDBJ whole genome shotgun (WGS) entry which is preliminary data.</text>
</comment>
<dbReference type="AlphaFoldDB" id="V8NSQ2"/>
<evidence type="ECO:0000313" key="3">
    <source>
        <dbReference type="Proteomes" id="UP000018936"/>
    </source>
</evidence>
<protein>
    <submittedName>
        <fullName evidence="2">USP6 N-terminal-like protein</fullName>
    </submittedName>
</protein>
<name>V8NSQ2_OPHHA</name>
<sequence>MQKRLSTSPKRNEKHPSTSPPAISTQISIETAKEANSKQPDQKNLIRLPPPPILTGKSPEYKLTANSTPYYATKYSPLLILNPFARIQVFRSAAALPPMGSQREDALGFISFSFSRLLSLQLRLFGGPRGSNQR</sequence>
<accession>V8NSQ2</accession>
<dbReference type="Proteomes" id="UP000018936">
    <property type="component" value="Unassembled WGS sequence"/>
</dbReference>
<evidence type="ECO:0000256" key="1">
    <source>
        <dbReference type="SAM" id="MobiDB-lite"/>
    </source>
</evidence>
<gene>
    <name evidence="2" type="primary">USP6NL</name>
    <name evidence="2" type="ORF">L345_08930</name>
</gene>
<feature type="region of interest" description="Disordered" evidence="1">
    <location>
        <begin position="1"/>
        <end position="60"/>
    </location>
</feature>